<dbReference type="EMBL" id="MN445185">
    <property type="protein sequence ID" value="QKN85978.1"/>
    <property type="molecule type" value="Genomic_DNA"/>
</dbReference>
<accession>A0A7D4V7F8</accession>
<evidence type="ECO:0000313" key="1">
    <source>
        <dbReference type="EMBL" id="QKN85978.1"/>
    </source>
</evidence>
<sequence length="44" mass="5187">MKKRELRLPFFFCFLFFFVCSCSDSGTRYAFNMLAGGLKILRPQ</sequence>
<gene>
    <name evidence="1" type="ORF">ACEC001_1395</name>
</gene>
<dbReference type="Proteomes" id="UP000515779">
    <property type="component" value="Segment"/>
</dbReference>
<evidence type="ECO:0000313" key="2">
    <source>
        <dbReference type="Proteomes" id="UP000515779"/>
    </source>
</evidence>
<dbReference type="PROSITE" id="PS51257">
    <property type="entry name" value="PROKAR_LIPOPROTEIN"/>
    <property type="match status" value="1"/>
</dbReference>
<name>A0A7D4V7F8_9CAUD</name>
<organism evidence="1 2">
    <name type="scientific">Escherichia phage vB_EcoM_EC001</name>
    <dbReference type="NCBI Taxonomy" id="2739754"/>
    <lineage>
        <taxon>Viruses</taxon>
        <taxon>Duplodnaviria</taxon>
        <taxon>Heunggongvirae</taxon>
        <taxon>Uroviricota</taxon>
        <taxon>Caudoviricetes</taxon>
        <taxon>Chimalliviridae</taxon>
        <taxon>Seoulvirus</taxon>
        <taxon>Seoulvirus SPN3US</taxon>
    </lineage>
</organism>
<evidence type="ECO:0008006" key="3">
    <source>
        <dbReference type="Google" id="ProtNLM"/>
    </source>
</evidence>
<proteinExistence type="predicted"/>
<protein>
    <recommendedName>
        <fullName evidence="3">Lipoprotein</fullName>
    </recommendedName>
</protein>
<reference evidence="1 2" key="1">
    <citation type="submission" date="2019-09" db="EMBL/GenBank/DDBJ databases">
        <authorList>
            <person name="Lin J."/>
            <person name="Cucic S."/>
            <person name="Klem A."/>
            <person name="Kropinski A."/>
            <person name="Anany H."/>
        </authorList>
    </citation>
    <scope>NUCLEOTIDE SEQUENCE [LARGE SCALE GENOMIC DNA]</scope>
</reference>